<organism evidence="2 3">
    <name type="scientific">Puccinia triticina</name>
    <dbReference type="NCBI Taxonomy" id="208348"/>
    <lineage>
        <taxon>Eukaryota</taxon>
        <taxon>Fungi</taxon>
        <taxon>Dikarya</taxon>
        <taxon>Basidiomycota</taxon>
        <taxon>Pucciniomycotina</taxon>
        <taxon>Pucciniomycetes</taxon>
        <taxon>Pucciniales</taxon>
        <taxon>Pucciniaceae</taxon>
        <taxon>Puccinia</taxon>
    </lineage>
</organism>
<dbReference type="GeneID" id="77802892"/>
<evidence type="ECO:0000256" key="1">
    <source>
        <dbReference type="SAM" id="MobiDB-lite"/>
    </source>
</evidence>
<feature type="compositionally biased region" description="Polar residues" evidence="1">
    <location>
        <begin position="73"/>
        <end position="99"/>
    </location>
</feature>
<protein>
    <submittedName>
        <fullName evidence="2">Uncharacterized protein</fullName>
    </submittedName>
</protein>
<proteinExistence type="predicted"/>
<sequence>MWERKNQARTTPPARRRKTLLSRTLLATPTAIARQPSPADRAIVASPAASRATLGQHISPEKKHWAHSHDSHPQPTRQASSAVPGQLLPTYSTKTTCNH</sequence>
<feature type="region of interest" description="Disordered" evidence="1">
    <location>
        <begin position="1"/>
        <end position="99"/>
    </location>
</feature>
<dbReference type="EMBL" id="CP110432">
    <property type="protein sequence ID" value="WAQ90404.1"/>
    <property type="molecule type" value="Genomic_DNA"/>
</dbReference>
<accession>A0ABY7CYK4</accession>
<evidence type="ECO:0000313" key="2">
    <source>
        <dbReference type="EMBL" id="WAQ90404.1"/>
    </source>
</evidence>
<dbReference type="RefSeq" id="XP_053025959.1">
    <property type="nucleotide sequence ID" value="XM_053161997.1"/>
</dbReference>
<keyword evidence="3" id="KW-1185">Reference proteome</keyword>
<name>A0ABY7CYK4_9BASI</name>
<evidence type="ECO:0000313" key="3">
    <source>
        <dbReference type="Proteomes" id="UP001164743"/>
    </source>
</evidence>
<feature type="compositionally biased region" description="Basic and acidic residues" evidence="1">
    <location>
        <begin position="59"/>
        <end position="72"/>
    </location>
</feature>
<dbReference type="Proteomes" id="UP001164743">
    <property type="component" value="Chromosome 12A"/>
</dbReference>
<reference evidence="2" key="1">
    <citation type="submission" date="2022-10" db="EMBL/GenBank/DDBJ databases">
        <title>Puccinia triticina Genome sequencing and assembly.</title>
        <authorList>
            <person name="Li C."/>
        </authorList>
    </citation>
    <scope>NUCLEOTIDE SEQUENCE</scope>
    <source>
        <strain evidence="2">Pt15</strain>
    </source>
</reference>
<gene>
    <name evidence="2" type="ORF">PtA15_12A393</name>
</gene>